<evidence type="ECO:0000313" key="2">
    <source>
        <dbReference type="Proteomes" id="UP000299102"/>
    </source>
</evidence>
<proteinExistence type="predicted"/>
<accession>A0A4C1YCT3</accession>
<gene>
    <name evidence="1" type="ORF">EVAR_48241_1</name>
</gene>
<reference evidence="1 2" key="1">
    <citation type="journal article" date="2019" name="Commun. Biol.">
        <title>The bagworm genome reveals a unique fibroin gene that provides high tensile strength.</title>
        <authorList>
            <person name="Kono N."/>
            <person name="Nakamura H."/>
            <person name="Ohtoshi R."/>
            <person name="Tomita M."/>
            <person name="Numata K."/>
            <person name="Arakawa K."/>
        </authorList>
    </citation>
    <scope>NUCLEOTIDE SEQUENCE [LARGE SCALE GENOMIC DNA]</scope>
</reference>
<name>A0A4C1YCT3_EUMVA</name>
<evidence type="ECO:0000313" key="1">
    <source>
        <dbReference type="EMBL" id="GBP74191.1"/>
    </source>
</evidence>
<dbReference type="EMBL" id="BGZK01001198">
    <property type="protein sequence ID" value="GBP74191.1"/>
    <property type="molecule type" value="Genomic_DNA"/>
</dbReference>
<dbReference type="Proteomes" id="UP000299102">
    <property type="component" value="Unassembled WGS sequence"/>
</dbReference>
<keyword evidence="2" id="KW-1185">Reference proteome</keyword>
<sequence length="96" mass="10992">MVLVLSSRKSGRDVRLRTGAGGWSTFQDNPNRQNQSENTLFYYVAHVAAWGRPRRPVLIIKVACPSLPPLRRRGTRELLTNIFQQPLRPRIALRTP</sequence>
<organism evidence="1 2">
    <name type="scientific">Eumeta variegata</name>
    <name type="common">Bagworm moth</name>
    <name type="synonym">Eumeta japonica</name>
    <dbReference type="NCBI Taxonomy" id="151549"/>
    <lineage>
        <taxon>Eukaryota</taxon>
        <taxon>Metazoa</taxon>
        <taxon>Ecdysozoa</taxon>
        <taxon>Arthropoda</taxon>
        <taxon>Hexapoda</taxon>
        <taxon>Insecta</taxon>
        <taxon>Pterygota</taxon>
        <taxon>Neoptera</taxon>
        <taxon>Endopterygota</taxon>
        <taxon>Lepidoptera</taxon>
        <taxon>Glossata</taxon>
        <taxon>Ditrysia</taxon>
        <taxon>Tineoidea</taxon>
        <taxon>Psychidae</taxon>
        <taxon>Oiketicinae</taxon>
        <taxon>Eumeta</taxon>
    </lineage>
</organism>
<comment type="caution">
    <text evidence="1">The sequence shown here is derived from an EMBL/GenBank/DDBJ whole genome shotgun (WGS) entry which is preliminary data.</text>
</comment>
<protein>
    <submittedName>
        <fullName evidence="1">Uncharacterized protein</fullName>
    </submittedName>
</protein>
<dbReference type="AlphaFoldDB" id="A0A4C1YCT3"/>